<sequence length="77" mass="8751">MDWGDSSIVNLLSTNGGYRTNLDVRNGYVLFVYGTTNPTFYVCKKTDVENKQFKPLYTARGSDVNILEQIKLIKVRA</sequence>
<evidence type="ECO:0000313" key="2">
    <source>
        <dbReference type="Proteomes" id="UP000005451"/>
    </source>
</evidence>
<protein>
    <submittedName>
        <fullName evidence="1">Uncharacterized protein</fullName>
    </submittedName>
</protein>
<dbReference type="EMBL" id="ABXA01000045">
    <property type="protein sequence ID" value="EEB35262.1"/>
    <property type="molecule type" value="Genomic_DNA"/>
</dbReference>
<dbReference type="eggNOG" id="ENOG5031VRN">
    <property type="taxonomic scope" value="Bacteria"/>
</dbReference>
<comment type="caution">
    <text evidence="1">The sequence shown here is derived from an EMBL/GenBank/DDBJ whole genome shotgun (WGS) entry which is preliminary data.</text>
</comment>
<dbReference type="AlphaFoldDB" id="B6WBD9"/>
<gene>
    <name evidence="1" type="ORF">ANHYDRO_01921</name>
</gene>
<reference evidence="1 2" key="2">
    <citation type="submission" date="2008-10" db="EMBL/GenBank/DDBJ databases">
        <title>Draft genome sequence of Anaerococcus hydrogenalis (DSM 7454).</title>
        <authorList>
            <person name="Sudarsanam P."/>
            <person name="Ley R."/>
            <person name="Guruge J."/>
            <person name="Turnbaugh P.J."/>
            <person name="Mahowald M."/>
            <person name="Liep D."/>
            <person name="Gordon J."/>
        </authorList>
    </citation>
    <scope>NUCLEOTIDE SEQUENCE [LARGE SCALE GENOMIC DNA]</scope>
    <source>
        <strain evidence="1 2">DSM 7454</strain>
    </source>
</reference>
<name>B6WBD9_9FIRM</name>
<organism evidence="1 2">
    <name type="scientific">Anaerococcus hydrogenalis DSM 7454</name>
    <dbReference type="NCBI Taxonomy" id="561177"/>
    <lineage>
        <taxon>Bacteria</taxon>
        <taxon>Bacillati</taxon>
        <taxon>Bacillota</taxon>
        <taxon>Tissierellia</taxon>
        <taxon>Tissierellales</taxon>
        <taxon>Peptoniphilaceae</taxon>
        <taxon>Anaerococcus</taxon>
    </lineage>
</organism>
<accession>B6WBD9</accession>
<proteinExistence type="predicted"/>
<dbReference type="Proteomes" id="UP000005451">
    <property type="component" value="Unassembled WGS sequence"/>
</dbReference>
<reference evidence="1 2" key="1">
    <citation type="submission" date="2008-09" db="EMBL/GenBank/DDBJ databases">
        <authorList>
            <person name="Fulton L."/>
            <person name="Clifton S."/>
            <person name="Fulton B."/>
            <person name="Xu J."/>
            <person name="Minx P."/>
            <person name="Pepin K.H."/>
            <person name="Johnson M."/>
            <person name="Thiruvilangam P."/>
            <person name="Bhonagiri V."/>
            <person name="Nash W.E."/>
            <person name="Mardis E.R."/>
            <person name="Wilson R.K."/>
        </authorList>
    </citation>
    <scope>NUCLEOTIDE SEQUENCE [LARGE SCALE GENOMIC DNA]</scope>
    <source>
        <strain evidence="1 2">DSM 7454</strain>
    </source>
</reference>
<evidence type="ECO:0000313" key="1">
    <source>
        <dbReference type="EMBL" id="EEB35262.1"/>
    </source>
</evidence>